<reference evidence="2" key="1">
    <citation type="journal article" date="2013" name="Genome Announc.">
        <title>Draft genome sequence of the basidiomycetous yeast-like fungus Pseudozyma hubeiensis SY62, which produces an abundant amount of the biosurfactant mannosylerythritol lipids.</title>
        <authorList>
            <person name="Konishi M."/>
            <person name="Hatada Y."/>
            <person name="Horiuchi J."/>
        </authorList>
    </citation>
    <scope>NUCLEOTIDE SEQUENCE [LARGE SCALE GENOMIC DNA]</scope>
    <source>
        <strain evidence="2">SY62</strain>
    </source>
</reference>
<dbReference type="RefSeq" id="XP_012191997.1">
    <property type="nucleotide sequence ID" value="XM_012336607.1"/>
</dbReference>
<keyword evidence="2" id="KW-1185">Reference proteome</keyword>
<dbReference type="Proteomes" id="UP000014071">
    <property type="component" value="Unassembled WGS sequence"/>
</dbReference>
<gene>
    <name evidence="1" type="ORF">PHSY_006004</name>
</gene>
<protein>
    <submittedName>
        <fullName evidence="1">Uncharacterized protein</fullName>
    </submittedName>
</protein>
<accession>R9PJZ0</accession>
<dbReference type="AlphaFoldDB" id="R9PJZ0"/>
<evidence type="ECO:0000313" key="2">
    <source>
        <dbReference type="Proteomes" id="UP000014071"/>
    </source>
</evidence>
<dbReference type="GeneID" id="24111276"/>
<evidence type="ECO:0000313" key="1">
    <source>
        <dbReference type="EMBL" id="GAC98410.1"/>
    </source>
</evidence>
<proteinExistence type="predicted"/>
<name>R9PJZ0_PSEHS</name>
<dbReference type="HOGENOM" id="CLU_2470056_0_0_1"/>
<organism evidence="1 2">
    <name type="scientific">Pseudozyma hubeiensis (strain SY62)</name>
    <name type="common">Yeast</name>
    <dbReference type="NCBI Taxonomy" id="1305764"/>
    <lineage>
        <taxon>Eukaryota</taxon>
        <taxon>Fungi</taxon>
        <taxon>Dikarya</taxon>
        <taxon>Basidiomycota</taxon>
        <taxon>Ustilaginomycotina</taxon>
        <taxon>Ustilaginomycetes</taxon>
        <taxon>Ustilaginales</taxon>
        <taxon>Ustilaginaceae</taxon>
        <taxon>Pseudozyma</taxon>
    </lineage>
</organism>
<sequence length="88" mass="9840">MQSSSVQSSITRSELDRIGLPTRLGLLQLSSLNRVNECRSSTARHEQPRRPSPCMLEVLLCYVLVIDDNRRDIETAESVVSINALEQG</sequence>
<dbReference type="EMBL" id="DF238820">
    <property type="protein sequence ID" value="GAC98410.1"/>
    <property type="molecule type" value="Genomic_DNA"/>
</dbReference>